<dbReference type="PROSITE" id="PS51257">
    <property type="entry name" value="PROKAR_LIPOPROTEIN"/>
    <property type="match status" value="1"/>
</dbReference>
<reference evidence="13 14" key="2">
    <citation type="submission" date="2024-10" db="EMBL/GenBank/DDBJ databases">
        <authorList>
            <person name="Ryan C."/>
        </authorList>
    </citation>
    <scope>NUCLEOTIDE SEQUENCE [LARGE SCALE GENOMIC DNA]</scope>
</reference>
<dbReference type="InterPro" id="IPR008271">
    <property type="entry name" value="Ser/Thr_kinase_AS"/>
</dbReference>
<sequence>MVRARHQLSAVSPSPSPFSREPPPFPPIVMAAACVEAPAGVARHHAAAQPAARKRMRVTMGSTDDYDYEDACRLGEGAFGAVVRARHRATGQAVAMKFLGDDGGGHEALLRESLLLEAASAGNQFVVGSHGLARDPATWELCLVMDYGGSSLRDALRRQPGPLPESTVRAAMWELLTGAKGMHGAHIMHRDIKPHNILLGDDRVLRLCDLGLAVHMSEPPPYGKAGTLWYMAPEVLLGKPDYDALVDVWSLGCVMAELVTGKAPFRGEDEEDQLCAIFGVLGFPDDTTWPWFSSTQFAAELPELDDKQRRKLGSVLRCKFPETRLSKEGFDLLSGLLTCNPDERLAAAAALKHPWFSRMD</sequence>
<dbReference type="GO" id="GO:0005524">
    <property type="term" value="F:ATP binding"/>
    <property type="evidence" value="ECO:0007669"/>
    <property type="project" value="UniProtKB-UniRule"/>
</dbReference>
<evidence type="ECO:0000256" key="6">
    <source>
        <dbReference type="ARBA" id="ARBA00022777"/>
    </source>
</evidence>
<comment type="similarity">
    <text evidence="1">Belongs to the protein kinase superfamily. CMGC Ser/Thr protein kinase family. CDC2/CDKX subfamily.</text>
</comment>
<dbReference type="SUPFAM" id="SSF56112">
    <property type="entry name" value="Protein kinase-like (PK-like)"/>
    <property type="match status" value="1"/>
</dbReference>
<accession>A0ABC8Y2X5</accession>
<keyword evidence="5 9" id="KW-0547">Nucleotide-binding</keyword>
<evidence type="ECO:0000259" key="12">
    <source>
        <dbReference type="PROSITE" id="PS50011"/>
    </source>
</evidence>
<proteinExistence type="inferred from homology"/>
<dbReference type="GO" id="GO:0008353">
    <property type="term" value="F:RNA polymerase II CTD heptapeptide repeat kinase activity"/>
    <property type="evidence" value="ECO:0007669"/>
    <property type="project" value="UniProtKB-EC"/>
</dbReference>
<keyword evidence="10" id="KW-0723">Serine/threonine-protein kinase</keyword>
<keyword evidence="3" id="KW-0597">Phosphoprotein</keyword>
<evidence type="ECO:0000256" key="1">
    <source>
        <dbReference type="ARBA" id="ARBA00006485"/>
    </source>
</evidence>
<dbReference type="Pfam" id="PF00069">
    <property type="entry name" value="Pkinase"/>
    <property type="match status" value="1"/>
</dbReference>
<evidence type="ECO:0000256" key="4">
    <source>
        <dbReference type="ARBA" id="ARBA00022679"/>
    </source>
</evidence>
<evidence type="ECO:0000313" key="13">
    <source>
        <dbReference type="EMBL" id="CAL4935001.1"/>
    </source>
</evidence>
<name>A0ABC8Y2X5_9POAL</name>
<evidence type="ECO:0000256" key="2">
    <source>
        <dbReference type="ARBA" id="ARBA00012409"/>
    </source>
</evidence>
<evidence type="ECO:0000256" key="7">
    <source>
        <dbReference type="ARBA" id="ARBA00022840"/>
    </source>
</evidence>
<dbReference type="PROSITE" id="PS00107">
    <property type="entry name" value="PROTEIN_KINASE_ATP"/>
    <property type="match status" value="1"/>
</dbReference>
<feature type="domain" description="Protein kinase" evidence="12">
    <location>
        <begin position="68"/>
        <end position="356"/>
    </location>
</feature>
<dbReference type="EC" id="2.7.11.23" evidence="2"/>
<feature type="region of interest" description="Disordered" evidence="11">
    <location>
        <begin position="1"/>
        <end position="22"/>
    </location>
</feature>
<dbReference type="PROSITE" id="PS00108">
    <property type="entry name" value="PROTEIN_KINASE_ST"/>
    <property type="match status" value="1"/>
</dbReference>
<organism evidence="13 14">
    <name type="scientific">Urochloa decumbens</name>
    <dbReference type="NCBI Taxonomy" id="240449"/>
    <lineage>
        <taxon>Eukaryota</taxon>
        <taxon>Viridiplantae</taxon>
        <taxon>Streptophyta</taxon>
        <taxon>Embryophyta</taxon>
        <taxon>Tracheophyta</taxon>
        <taxon>Spermatophyta</taxon>
        <taxon>Magnoliopsida</taxon>
        <taxon>Liliopsida</taxon>
        <taxon>Poales</taxon>
        <taxon>Poaceae</taxon>
        <taxon>PACMAD clade</taxon>
        <taxon>Panicoideae</taxon>
        <taxon>Panicodae</taxon>
        <taxon>Paniceae</taxon>
        <taxon>Melinidinae</taxon>
        <taxon>Urochloa</taxon>
    </lineage>
</organism>
<dbReference type="InterPro" id="IPR050108">
    <property type="entry name" value="CDK"/>
</dbReference>
<evidence type="ECO:0000256" key="9">
    <source>
        <dbReference type="PROSITE-ProRule" id="PRU10141"/>
    </source>
</evidence>
<evidence type="ECO:0000256" key="10">
    <source>
        <dbReference type="RuleBase" id="RU000304"/>
    </source>
</evidence>
<dbReference type="Gene3D" id="1.10.510.10">
    <property type="entry name" value="Transferase(Phosphotransferase) domain 1"/>
    <property type="match status" value="1"/>
</dbReference>
<dbReference type="Proteomes" id="UP001497457">
    <property type="component" value="Chromosome 15b"/>
</dbReference>
<dbReference type="SMART" id="SM00220">
    <property type="entry name" value="S_TKc"/>
    <property type="match status" value="1"/>
</dbReference>
<dbReference type="Gene3D" id="3.30.200.20">
    <property type="entry name" value="Phosphorylase Kinase, domain 1"/>
    <property type="match status" value="1"/>
</dbReference>
<feature type="binding site" evidence="9">
    <location>
        <position position="97"/>
    </location>
    <ligand>
        <name>ATP</name>
        <dbReference type="ChEBI" id="CHEBI:30616"/>
    </ligand>
</feature>
<dbReference type="FunFam" id="1.10.510.10:FF:000790">
    <property type="entry name" value="Cyclin-dependent kinase G-1"/>
    <property type="match status" value="1"/>
</dbReference>
<protein>
    <recommendedName>
        <fullName evidence="2">[RNA-polymerase]-subunit kinase</fullName>
        <ecNumber evidence="2">2.7.11.23</ecNumber>
    </recommendedName>
</protein>
<evidence type="ECO:0000256" key="5">
    <source>
        <dbReference type="ARBA" id="ARBA00022741"/>
    </source>
</evidence>
<keyword evidence="6" id="KW-0418">Kinase</keyword>
<comment type="catalytic activity">
    <reaction evidence="8">
        <text>[DNA-directed RNA polymerase] + ATP = phospho-[DNA-directed RNA polymerase] + ADP + H(+)</text>
        <dbReference type="Rhea" id="RHEA:10216"/>
        <dbReference type="Rhea" id="RHEA-COMP:11321"/>
        <dbReference type="Rhea" id="RHEA-COMP:11322"/>
        <dbReference type="ChEBI" id="CHEBI:15378"/>
        <dbReference type="ChEBI" id="CHEBI:30616"/>
        <dbReference type="ChEBI" id="CHEBI:43176"/>
        <dbReference type="ChEBI" id="CHEBI:68546"/>
        <dbReference type="ChEBI" id="CHEBI:456216"/>
        <dbReference type="EC" id="2.7.11.23"/>
    </reaction>
</comment>
<evidence type="ECO:0000313" key="14">
    <source>
        <dbReference type="Proteomes" id="UP001497457"/>
    </source>
</evidence>
<dbReference type="PROSITE" id="PS50011">
    <property type="entry name" value="PROTEIN_KINASE_DOM"/>
    <property type="match status" value="1"/>
</dbReference>
<evidence type="ECO:0000256" key="8">
    <source>
        <dbReference type="ARBA" id="ARBA00049280"/>
    </source>
</evidence>
<dbReference type="EMBL" id="OZ075125">
    <property type="protein sequence ID" value="CAL4935001.1"/>
    <property type="molecule type" value="Genomic_DNA"/>
</dbReference>
<keyword evidence="4" id="KW-0808">Transferase</keyword>
<dbReference type="AlphaFoldDB" id="A0ABC8Y2X5"/>
<keyword evidence="14" id="KW-1185">Reference proteome</keyword>
<dbReference type="PANTHER" id="PTHR24056:SF395">
    <property type="entry name" value="PROTEIN KINASE DOMAIN-CONTAINING PROTEIN"/>
    <property type="match status" value="1"/>
</dbReference>
<dbReference type="InterPro" id="IPR011009">
    <property type="entry name" value="Kinase-like_dom_sf"/>
</dbReference>
<evidence type="ECO:0000256" key="3">
    <source>
        <dbReference type="ARBA" id="ARBA00022553"/>
    </source>
</evidence>
<reference evidence="14" key="1">
    <citation type="submission" date="2024-06" db="EMBL/GenBank/DDBJ databases">
        <authorList>
            <person name="Ryan C."/>
        </authorList>
    </citation>
    <scope>NUCLEOTIDE SEQUENCE [LARGE SCALE GENOMIC DNA]</scope>
</reference>
<dbReference type="InterPro" id="IPR017441">
    <property type="entry name" value="Protein_kinase_ATP_BS"/>
</dbReference>
<dbReference type="PANTHER" id="PTHR24056">
    <property type="entry name" value="CELL DIVISION PROTEIN KINASE"/>
    <property type="match status" value="1"/>
</dbReference>
<gene>
    <name evidence="13" type="ORF">URODEC1_LOCUS29016</name>
</gene>
<dbReference type="InterPro" id="IPR000719">
    <property type="entry name" value="Prot_kinase_dom"/>
</dbReference>
<keyword evidence="7 9" id="KW-0067">ATP-binding</keyword>
<evidence type="ECO:0000256" key="11">
    <source>
        <dbReference type="SAM" id="MobiDB-lite"/>
    </source>
</evidence>